<dbReference type="FunFam" id="2.60.40.420:FF:000031">
    <property type="entry name" value="Laccase-2 isoform A"/>
    <property type="match status" value="1"/>
</dbReference>
<dbReference type="OrthoDB" id="2121828at2759"/>
<keyword evidence="11" id="KW-1185">Reference proteome</keyword>
<evidence type="ECO:0000313" key="11">
    <source>
        <dbReference type="Proteomes" id="UP000507470"/>
    </source>
</evidence>
<evidence type="ECO:0000259" key="8">
    <source>
        <dbReference type="Pfam" id="PF07731"/>
    </source>
</evidence>
<dbReference type="Pfam" id="PF00394">
    <property type="entry name" value="Cu-oxidase"/>
    <property type="match status" value="1"/>
</dbReference>
<dbReference type="InterPro" id="IPR045087">
    <property type="entry name" value="Cu-oxidase_fam"/>
</dbReference>
<dbReference type="InterPro" id="IPR011706">
    <property type="entry name" value="Cu-oxidase_C"/>
</dbReference>
<dbReference type="GO" id="GO:0006826">
    <property type="term" value="P:iron ion transport"/>
    <property type="evidence" value="ECO:0007669"/>
    <property type="project" value="TreeGrafter"/>
</dbReference>
<evidence type="ECO:0000259" key="7">
    <source>
        <dbReference type="Pfam" id="PF00394"/>
    </source>
</evidence>
<feature type="domain" description="Plastocyanin-like" evidence="8">
    <location>
        <begin position="483"/>
        <end position="585"/>
    </location>
</feature>
<feature type="domain" description="Plastocyanin-like" evidence="9">
    <location>
        <begin position="77"/>
        <end position="191"/>
    </location>
</feature>
<dbReference type="CDD" id="cd13905">
    <property type="entry name" value="CuRO_3_tcLLC2_insect_like"/>
    <property type="match status" value="1"/>
</dbReference>
<dbReference type="EMBL" id="CACVKT020006265">
    <property type="protein sequence ID" value="CAC5400635.1"/>
    <property type="molecule type" value="Genomic_DNA"/>
</dbReference>
<dbReference type="PANTHER" id="PTHR11709">
    <property type="entry name" value="MULTI-COPPER OXIDASE"/>
    <property type="match status" value="1"/>
</dbReference>
<accession>A0A6J8CXQ7</accession>
<evidence type="ECO:0008006" key="12">
    <source>
        <dbReference type="Google" id="ProtNLM"/>
    </source>
</evidence>
<feature type="signal peptide" evidence="6">
    <location>
        <begin position="1"/>
        <end position="25"/>
    </location>
</feature>
<protein>
    <recommendedName>
        <fullName evidence="12">Laccase</fullName>
    </recommendedName>
</protein>
<organism evidence="10 11">
    <name type="scientific">Mytilus coruscus</name>
    <name type="common">Sea mussel</name>
    <dbReference type="NCBI Taxonomy" id="42192"/>
    <lineage>
        <taxon>Eukaryota</taxon>
        <taxon>Metazoa</taxon>
        <taxon>Spiralia</taxon>
        <taxon>Lophotrochozoa</taxon>
        <taxon>Mollusca</taxon>
        <taxon>Bivalvia</taxon>
        <taxon>Autobranchia</taxon>
        <taxon>Pteriomorphia</taxon>
        <taxon>Mytilida</taxon>
        <taxon>Mytiloidea</taxon>
        <taxon>Mytilidae</taxon>
        <taxon>Mytilinae</taxon>
        <taxon>Mytilus</taxon>
    </lineage>
</organism>
<dbReference type="FunFam" id="2.60.40.420:FF:000045">
    <property type="entry name" value="Laccase 2"/>
    <property type="match status" value="1"/>
</dbReference>
<evidence type="ECO:0000256" key="2">
    <source>
        <dbReference type="ARBA" id="ARBA00022723"/>
    </source>
</evidence>
<dbReference type="InterPro" id="IPR001117">
    <property type="entry name" value="Cu-oxidase_2nd"/>
</dbReference>
<keyword evidence="2" id="KW-0479">Metal-binding</keyword>
<dbReference type="CDD" id="cd13884">
    <property type="entry name" value="CuRO_2_tcLCC_insect_like"/>
    <property type="match status" value="1"/>
</dbReference>
<keyword evidence="4" id="KW-0186">Copper</keyword>
<dbReference type="GO" id="GO:0016491">
    <property type="term" value="F:oxidoreductase activity"/>
    <property type="evidence" value="ECO:0007669"/>
    <property type="project" value="UniProtKB-KW"/>
</dbReference>
<name>A0A6J8CXQ7_MYTCO</name>
<gene>
    <name evidence="10" type="ORF">MCOR_34799</name>
</gene>
<reference evidence="10 11" key="1">
    <citation type="submission" date="2020-06" db="EMBL/GenBank/DDBJ databases">
        <authorList>
            <person name="Li R."/>
            <person name="Bekaert M."/>
        </authorList>
    </citation>
    <scope>NUCLEOTIDE SEQUENCE [LARGE SCALE GENOMIC DNA]</scope>
    <source>
        <strain evidence="11">wild</strain>
    </source>
</reference>
<proteinExistence type="inferred from homology"/>
<dbReference type="CDD" id="cd13858">
    <property type="entry name" value="CuRO_1_tcLCC2_insect_like"/>
    <property type="match status" value="1"/>
</dbReference>
<dbReference type="InterPro" id="IPR008972">
    <property type="entry name" value="Cupredoxin"/>
</dbReference>
<dbReference type="Pfam" id="PF07731">
    <property type="entry name" value="Cu-oxidase_2"/>
    <property type="match status" value="1"/>
</dbReference>
<evidence type="ECO:0000259" key="9">
    <source>
        <dbReference type="Pfam" id="PF07732"/>
    </source>
</evidence>
<keyword evidence="6" id="KW-0732">Signal</keyword>
<dbReference type="InterPro" id="IPR011707">
    <property type="entry name" value="Cu-oxidase-like_N"/>
</dbReference>
<dbReference type="Gene3D" id="2.60.40.420">
    <property type="entry name" value="Cupredoxins - blue copper proteins"/>
    <property type="match status" value="3"/>
</dbReference>
<dbReference type="Pfam" id="PF07732">
    <property type="entry name" value="Cu-oxidase_3"/>
    <property type="match status" value="1"/>
</dbReference>
<evidence type="ECO:0000256" key="5">
    <source>
        <dbReference type="SAM" id="MobiDB-lite"/>
    </source>
</evidence>
<feature type="region of interest" description="Disordered" evidence="5">
    <location>
        <begin position="729"/>
        <end position="763"/>
    </location>
</feature>
<sequence length="1044" mass="117027">MPHFMETHLLILKTIILLLLVESHGHILLQDYKDHPCIRPCKADYPMTCEYNFTVEYYYTLTKSCYDCPYNTTDCERPHCVPADGNQRGIITVNRMLPGPGIHVCYNDTIVVNVHNKLEGSEGTSIHWHGIHQRESQFMDGVAMVTQCPILPYTSFQYKFKASTPGTHFWHAHSGLQRSDGFFGPLVIRQTPEQDPQYNMYDIDTPEYTVIINDWLTELSINKFAHHYLADGDNKPASMLINGKGAFQKFTASTGSEVYTPFEVFTIDSGRQYRFRLISNGLLYCPKQISIDDHNLTVIATDGTPIEPIEVESLVMYNGERYDVIINGDQPVDNYWMRVVGLADCEVKNASQHAIIRYRGANETDPSESRFHDDGKRDGKILNPLNTQETETLIPVSTLVSKLDDDASLKDVPDKRFYLAMDFYNISNYRLNDMYQMHDHIHFTPQINHISNILPPSPVLSQFNDIPKELLCNPETLSKTTDCTKEYCECVHVQKVSLGDTVELVLIDEGHTFDANHPMHLHGNYFRVVGMDRLGSTTTLDEVKQLDKLGLLQRNLTKRAAKDTITVPDGGYTIVRFHAINPGSMLLIQVNTFDAKDTITVPDGGYTFVRFHAINPGSLLLIQVNMSDAKDAITVPDGGYFIVRFHATNPGSMLLIQVKIFDAKDTITVPDGGYTIDSCHATYPGFKDIIRGQFIIFLQALNSIMKVKFMLLAVCAVLLCINIVKGSSSDGGDRNDGGRFRGRLRGGSSDSSDSSNGGSRRRRPNKCYYQCDYALYKSVEGTKPLNYNFNRYRRGHGGNFGGYRRYRYGYNRGYGGFRRYRFGNNGGFRRSGFGNNGGFRRSGFRNNGGFSSIKLSQQRRLFVDQALVTTAVFRRSGFRNNGGFRRSGFHNNGGFRRSGFGNNGGFRQSGFGNDGGFRRSGFGNNGGFRRSGFGNNGAFVDQALVTTAAFRRSGFGNNGGFRRSGFGNNGGFRRSGFDNNGGFRRSGFGNNGGFRRSGFGNNGGFRRSGFGIKGGFRRSGFHNNVGFRRSGFRNNGGFSSIRLW</sequence>
<dbReference type="GO" id="GO:0005507">
    <property type="term" value="F:copper ion binding"/>
    <property type="evidence" value="ECO:0007669"/>
    <property type="project" value="InterPro"/>
</dbReference>
<dbReference type="SUPFAM" id="SSF49503">
    <property type="entry name" value="Cupredoxins"/>
    <property type="match status" value="3"/>
</dbReference>
<feature type="compositionally biased region" description="Low complexity" evidence="5">
    <location>
        <begin position="746"/>
        <end position="758"/>
    </location>
</feature>
<dbReference type="AlphaFoldDB" id="A0A6J8CXQ7"/>
<keyword evidence="3" id="KW-0560">Oxidoreductase</keyword>
<comment type="similarity">
    <text evidence="1">Belongs to the multicopper oxidase family.</text>
</comment>
<dbReference type="PANTHER" id="PTHR11709:SF394">
    <property type="entry name" value="FI03373P-RELATED"/>
    <property type="match status" value="1"/>
</dbReference>
<dbReference type="Proteomes" id="UP000507470">
    <property type="component" value="Unassembled WGS sequence"/>
</dbReference>
<evidence type="ECO:0000256" key="4">
    <source>
        <dbReference type="ARBA" id="ARBA00023008"/>
    </source>
</evidence>
<evidence type="ECO:0000256" key="1">
    <source>
        <dbReference type="ARBA" id="ARBA00010609"/>
    </source>
</evidence>
<feature type="chain" id="PRO_5026796822" description="Laccase" evidence="6">
    <location>
        <begin position="26"/>
        <end position="1044"/>
    </location>
</feature>
<feature type="domain" description="Plastocyanin-like" evidence="7">
    <location>
        <begin position="207"/>
        <end position="361"/>
    </location>
</feature>
<evidence type="ECO:0000313" key="10">
    <source>
        <dbReference type="EMBL" id="CAC5400635.1"/>
    </source>
</evidence>
<dbReference type="GO" id="GO:0005886">
    <property type="term" value="C:plasma membrane"/>
    <property type="evidence" value="ECO:0007669"/>
    <property type="project" value="TreeGrafter"/>
</dbReference>
<evidence type="ECO:0000256" key="6">
    <source>
        <dbReference type="SAM" id="SignalP"/>
    </source>
</evidence>
<evidence type="ECO:0000256" key="3">
    <source>
        <dbReference type="ARBA" id="ARBA00023002"/>
    </source>
</evidence>